<name>A0A2A6BRD1_PRIPA</name>
<keyword evidence="3" id="KW-1185">Reference proteome</keyword>
<dbReference type="EnsemblMetazoa" id="PPA29789.1">
    <property type="protein sequence ID" value="PPA29789.1"/>
    <property type="gene ID" value="WBGene00202658"/>
</dbReference>
<accession>A0A2A6BRD1</accession>
<feature type="region of interest" description="Disordered" evidence="1">
    <location>
        <begin position="66"/>
        <end position="86"/>
    </location>
</feature>
<gene>
    <name evidence="2" type="primary">WBGene00202658</name>
</gene>
<evidence type="ECO:0000313" key="3">
    <source>
        <dbReference type="Proteomes" id="UP000005239"/>
    </source>
</evidence>
<proteinExistence type="predicted"/>
<protein>
    <submittedName>
        <fullName evidence="2">Uncharacterized protein</fullName>
    </submittedName>
</protein>
<dbReference type="AlphaFoldDB" id="A0A2A6BRD1"/>
<evidence type="ECO:0000313" key="2">
    <source>
        <dbReference type="EnsemblMetazoa" id="PPA29789.1"/>
    </source>
</evidence>
<dbReference type="Proteomes" id="UP000005239">
    <property type="component" value="Unassembled WGS sequence"/>
</dbReference>
<evidence type="ECO:0000256" key="1">
    <source>
        <dbReference type="SAM" id="MobiDB-lite"/>
    </source>
</evidence>
<accession>A0A8R1YSA4</accession>
<reference evidence="3" key="1">
    <citation type="journal article" date="2008" name="Nat. Genet.">
        <title>The Pristionchus pacificus genome provides a unique perspective on nematode lifestyle and parasitism.</title>
        <authorList>
            <person name="Dieterich C."/>
            <person name="Clifton S.W."/>
            <person name="Schuster L.N."/>
            <person name="Chinwalla A."/>
            <person name="Delehaunty K."/>
            <person name="Dinkelacker I."/>
            <person name="Fulton L."/>
            <person name="Fulton R."/>
            <person name="Godfrey J."/>
            <person name="Minx P."/>
            <person name="Mitreva M."/>
            <person name="Roeseler W."/>
            <person name="Tian H."/>
            <person name="Witte H."/>
            <person name="Yang S.P."/>
            <person name="Wilson R.K."/>
            <person name="Sommer R.J."/>
        </authorList>
    </citation>
    <scope>NUCLEOTIDE SEQUENCE [LARGE SCALE GENOMIC DNA]</scope>
    <source>
        <strain evidence="3">PS312</strain>
    </source>
</reference>
<organism evidence="2 3">
    <name type="scientific">Pristionchus pacificus</name>
    <name type="common">Parasitic nematode worm</name>
    <dbReference type="NCBI Taxonomy" id="54126"/>
    <lineage>
        <taxon>Eukaryota</taxon>
        <taxon>Metazoa</taxon>
        <taxon>Ecdysozoa</taxon>
        <taxon>Nematoda</taxon>
        <taxon>Chromadorea</taxon>
        <taxon>Rhabditida</taxon>
        <taxon>Rhabditina</taxon>
        <taxon>Diplogasteromorpha</taxon>
        <taxon>Diplogasteroidea</taxon>
        <taxon>Neodiplogasteridae</taxon>
        <taxon>Pristionchus</taxon>
    </lineage>
</organism>
<reference evidence="2" key="2">
    <citation type="submission" date="2022-06" db="UniProtKB">
        <authorList>
            <consortium name="EnsemblMetazoa"/>
        </authorList>
    </citation>
    <scope>IDENTIFICATION</scope>
    <source>
        <strain evidence="2">PS312</strain>
    </source>
</reference>
<sequence length="209" mass="22994">MRTCPLPIPSSFLMSTRPRFMDFPTALIEIHCALGILGQPVNHPTRADPKTLVHRGKLVSSTILVDRTTDAEESDEQSERETPLPVGGDFEAVIRDSLNDQSLANCYEQPEIPTGEFAPVPDYDPFVMGPVEMEQAFVSLTWTDEETNIRDVISGADFQDLMDYAHEDGDEVSQDRLTPVETIISTHTIVETSPIGNTSPIAASFSGEV</sequence>